<sequence>MTLDPIHVENIARLAYGIAGDVDTTDHDDLAGTVWNDWLPDLRRDGRTVIEPVDDHERRRAQID</sequence>
<name>A0ABD5T5X2_9EURY</name>
<evidence type="ECO:0000313" key="1">
    <source>
        <dbReference type="EMBL" id="MFC6772055.1"/>
    </source>
</evidence>
<protein>
    <submittedName>
        <fullName evidence="1">Nuclease</fullName>
    </submittedName>
</protein>
<reference evidence="1 2" key="1">
    <citation type="journal article" date="2019" name="Int. J. Syst. Evol. Microbiol.">
        <title>The Global Catalogue of Microorganisms (GCM) 10K type strain sequencing project: providing services to taxonomists for standard genome sequencing and annotation.</title>
        <authorList>
            <consortium name="The Broad Institute Genomics Platform"/>
            <consortium name="The Broad Institute Genome Sequencing Center for Infectious Disease"/>
            <person name="Wu L."/>
            <person name="Ma J."/>
        </authorList>
    </citation>
    <scope>NUCLEOTIDE SEQUENCE [LARGE SCALE GENOMIC DNA]</scope>
    <source>
        <strain evidence="1 2">PJ61</strain>
    </source>
</reference>
<dbReference type="AlphaFoldDB" id="A0ABD5T5X2"/>
<dbReference type="Proteomes" id="UP001596274">
    <property type="component" value="Unassembled WGS sequence"/>
</dbReference>
<feature type="non-terminal residue" evidence="1">
    <location>
        <position position="64"/>
    </location>
</feature>
<accession>A0ABD5T5X2</accession>
<dbReference type="EMBL" id="JBHSWT010000621">
    <property type="protein sequence ID" value="MFC6772055.1"/>
    <property type="molecule type" value="Genomic_DNA"/>
</dbReference>
<gene>
    <name evidence="1" type="ORF">ACFQDD_11105</name>
</gene>
<organism evidence="1 2">
    <name type="scientific">Halorubrum pallidum</name>
    <dbReference type="NCBI Taxonomy" id="1526114"/>
    <lineage>
        <taxon>Archaea</taxon>
        <taxon>Methanobacteriati</taxon>
        <taxon>Methanobacteriota</taxon>
        <taxon>Stenosarchaea group</taxon>
        <taxon>Halobacteria</taxon>
        <taxon>Halobacteriales</taxon>
        <taxon>Haloferacaceae</taxon>
        <taxon>Halorubrum</taxon>
    </lineage>
</organism>
<keyword evidence="2" id="KW-1185">Reference proteome</keyword>
<comment type="caution">
    <text evidence="1">The sequence shown here is derived from an EMBL/GenBank/DDBJ whole genome shotgun (WGS) entry which is preliminary data.</text>
</comment>
<proteinExistence type="predicted"/>
<evidence type="ECO:0000313" key="2">
    <source>
        <dbReference type="Proteomes" id="UP001596274"/>
    </source>
</evidence>